<feature type="compositionally biased region" description="Low complexity" evidence="1">
    <location>
        <begin position="136"/>
        <end position="149"/>
    </location>
</feature>
<proteinExistence type="predicted"/>
<dbReference type="Gramene" id="KOM57531">
    <property type="protein sequence ID" value="KOM57531"/>
    <property type="gene ID" value="LR48_Vigan11g056400"/>
</dbReference>
<evidence type="ECO:0000313" key="3">
    <source>
        <dbReference type="Proteomes" id="UP000053144"/>
    </source>
</evidence>
<dbReference type="Proteomes" id="UP000053144">
    <property type="component" value="Chromosome 11"/>
</dbReference>
<evidence type="ECO:0000313" key="2">
    <source>
        <dbReference type="EMBL" id="KOM57531.1"/>
    </source>
</evidence>
<feature type="compositionally biased region" description="Acidic residues" evidence="1">
    <location>
        <begin position="150"/>
        <end position="177"/>
    </location>
</feature>
<dbReference type="AlphaFoldDB" id="A0A0L9VR43"/>
<gene>
    <name evidence="2" type="ORF">LR48_Vigan11g056400</name>
</gene>
<protein>
    <submittedName>
        <fullName evidence="2">Uncharacterized protein</fullName>
    </submittedName>
</protein>
<sequence length="177" mass="20335">MTSSSCKRIKIVGAKRKEPKRPYSNKFVSRRQEQHFLIVQDRRLLMERKAGWIPNLAPQFGEELENKNWERVATYPAPGNIAVVRDMYMSLMEARLQSIHRGQVVTTEMIIGMYDTPPERRWTMDEFNTVVAWLEEQAQTSGAGAAEAPAMEEDDEDDDDFEDAKEGEEEDSDDSMG</sequence>
<accession>A0A0L9VR43</accession>
<feature type="region of interest" description="Disordered" evidence="1">
    <location>
        <begin position="136"/>
        <end position="177"/>
    </location>
</feature>
<evidence type="ECO:0000256" key="1">
    <source>
        <dbReference type="SAM" id="MobiDB-lite"/>
    </source>
</evidence>
<reference evidence="3" key="1">
    <citation type="journal article" date="2015" name="Proc. Natl. Acad. Sci. U.S.A.">
        <title>Genome sequencing of adzuki bean (Vigna angularis) provides insight into high starch and low fat accumulation and domestication.</title>
        <authorList>
            <person name="Yang K."/>
            <person name="Tian Z."/>
            <person name="Chen C."/>
            <person name="Luo L."/>
            <person name="Zhao B."/>
            <person name="Wang Z."/>
            <person name="Yu L."/>
            <person name="Li Y."/>
            <person name="Sun Y."/>
            <person name="Li W."/>
            <person name="Chen Y."/>
            <person name="Li Y."/>
            <person name="Zhang Y."/>
            <person name="Ai D."/>
            <person name="Zhao J."/>
            <person name="Shang C."/>
            <person name="Ma Y."/>
            <person name="Wu B."/>
            <person name="Wang M."/>
            <person name="Gao L."/>
            <person name="Sun D."/>
            <person name="Zhang P."/>
            <person name="Guo F."/>
            <person name="Wang W."/>
            <person name="Li Y."/>
            <person name="Wang J."/>
            <person name="Varshney R.K."/>
            <person name="Wang J."/>
            <person name="Ling H.Q."/>
            <person name="Wan P."/>
        </authorList>
    </citation>
    <scope>NUCLEOTIDE SEQUENCE</scope>
    <source>
        <strain evidence="3">cv. Jingnong 6</strain>
    </source>
</reference>
<organism evidence="2 3">
    <name type="scientific">Phaseolus angularis</name>
    <name type="common">Azuki bean</name>
    <name type="synonym">Vigna angularis</name>
    <dbReference type="NCBI Taxonomy" id="3914"/>
    <lineage>
        <taxon>Eukaryota</taxon>
        <taxon>Viridiplantae</taxon>
        <taxon>Streptophyta</taxon>
        <taxon>Embryophyta</taxon>
        <taxon>Tracheophyta</taxon>
        <taxon>Spermatophyta</taxon>
        <taxon>Magnoliopsida</taxon>
        <taxon>eudicotyledons</taxon>
        <taxon>Gunneridae</taxon>
        <taxon>Pentapetalae</taxon>
        <taxon>rosids</taxon>
        <taxon>fabids</taxon>
        <taxon>Fabales</taxon>
        <taxon>Fabaceae</taxon>
        <taxon>Papilionoideae</taxon>
        <taxon>50 kb inversion clade</taxon>
        <taxon>NPAAA clade</taxon>
        <taxon>indigoferoid/millettioid clade</taxon>
        <taxon>Phaseoleae</taxon>
        <taxon>Vigna</taxon>
    </lineage>
</organism>
<dbReference type="EMBL" id="CM003381">
    <property type="protein sequence ID" value="KOM57531.1"/>
    <property type="molecule type" value="Genomic_DNA"/>
</dbReference>
<name>A0A0L9VR43_PHAAN</name>